<protein>
    <submittedName>
        <fullName evidence="2">Uncharacterized protein</fullName>
    </submittedName>
</protein>
<gene>
    <name evidence="2" type="ORF">H9648_13005</name>
</gene>
<accession>A0ABR8SN95</accession>
<reference evidence="2 3" key="1">
    <citation type="submission" date="2020-08" db="EMBL/GenBank/DDBJ databases">
        <title>A Genomic Blueprint of the Chicken Gut Microbiome.</title>
        <authorList>
            <person name="Gilroy R."/>
            <person name="Ravi A."/>
            <person name="Getino M."/>
            <person name="Pursley I."/>
            <person name="Horton D.L."/>
            <person name="Alikhan N.-F."/>
            <person name="Baker D."/>
            <person name="Gharbi K."/>
            <person name="Hall N."/>
            <person name="Watson M."/>
            <person name="Adriaenssens E.M."/>
            <person name="Foster-Nyarko E."/>
            <person name="Jarju S."/>
            <person name="Secka A."/>
            <person name="Antonio M."/>
            <person name="Oren A."/>
            <person name="Chaudhuri R."/>
            <person name="La Ragione R.M."/>
            <person name="Hildebrand F."/>
            <person name="Pallen M.J."/>
        </authorList>
    </citation>
    <scope>NUCLEOTIDE SEQUENCE [LARGE SCALE GENOMIC DNA]</scope>
    <source>
        <strain evidence="2 3">Sa2CUA10</strain>
    </source>
</reference>
<evidence type="ECO:0000256" key="1">
    <source>
        <dbReference type="SAM" id="Coils"/>
    </source>
</evidence>
<dbReference type="Proteomes" id="UP000603641">
    <property type="component" value="Unassembled WGS sequence"/>
</dbReference>
<feature type="coiled-coil region" evidence="1">
    <location>
        <begin position="59"/>
        <end position="95"/>
    </location>
</feature>
<name>A0ABR8SN95_9BACL</name>
<proteinExistence type="predicted"/>
<evidence type="ECO:0000313" key="2">
    <source>
        <dbReference type="EMBL" id="MBD7964974.1"/>
    </source>
</evidence>
<keyword evidence="1" id="KW-0175">Coiled coil</keyword>
<organism evidence="2 3">
    <name type="scientific">Fictibacillus norfolkensis</name>
    <dbReference type="NCBI Taxonomy" id="2762233"/>
    <lineage>
        <taxon>Bacteria</taxon>
        <taxon>Bacillati</taxon>
        <taxon>Bacillota</taxon>
        <taxon>Bacilli</taxon>
        <taxon>Bacillales</taxon>
        <taxon>Fictibacillaceae</taxon>
        <taxon>Fictibacillus</taxon>
    </lineage>
</organism>
<keyword evidence="3" id="KW-1185">Reference proteome</keyword>
<evidence type="ECO:0000313" key="3">
    <source>
        <dbReference type="Proteomes" id="UP000603641"/>
    </source>
</evidence>
<sequence length="96" mass="10688">MNQRVVDVILAEAEEEYLANNKDGTTFAAELALLASTLVTAGDFLATFSAAIALRQVYIDQANDLKDQQEQEAQMKDIQDQITALKNEIKMLRGRK</sequence>
<dbReference type="RefSeq" id="WP_137791031.1">
    <property type="nucleotide sequence ID" value="NZ_JACSQM010000005.1"/>
</dbReference>
<dbReference type="EMBL" id="JACSQM010000005">
    <property type="protein sequence ID" value="MBD7964974.1"/>
    <property type="molecule type" value="Genomic_DNA"/>
</dbReference>
<comment type="caution">
    <text evidence="2">The sequence shown here is derived from an EMBL/GenBank/DDBJ whole genome shotgun (WGS) entry which is preliminary data.</text>
</comment>